<evidence type="ECO:0000313" key="3">
    <source>
        <dbReference type="Proteomes" id="UP000031408"/>
    </source>
</evidence>
<dbReference type="EMBL" id="JSVC01000013">
    <property type="protein sequence ID" value="KIC94444.1"/>
    <property type="molecule type" value="Genomic_DNA"/>
</dbReference>
<keyword evidence="3" id="KW-1185">Reference proteome</keyword>
<comment type="caution">
    <text evidence="2">The sequence shown here is derived from an EMBL/GenBank/DDBJ whole genome shotgun (WGS) entry which is preliminary data.</text>
</comment>
<dbReference type="STRING" id="1349421.OI18_12635"/>
<evidence type="ECO:0000259" key="1">
    <source>
        <dbReference type="SMART" id="SM00860"/>
    </source>
</evidence>
<feature type="domain" description="Knr4/Smi1-like" evidence="1">
    <location>
        <begin position="26"/>
        <end position="130"/>
    </location>
</feature>
<proteinExistence type="predicted"/>
<accession>A0A0C1IVA7</accession>
<dbReference type="AlphaFoldDB" id="A0A0C1IVA7"/>
<dbReference type="SMART" id="SM00860">
    <property type="entry name" value="SMI1_KNR4"/>
    <property type="match status" value="1"/>
</dbReference>
<sequence>MKQLLEALEVLLVKINAPLLYSLNEGLDGNNILDLERANGFELPSEIKELYKWKNGSNADYDPRIGGGFLFRSAILMPLTKAYAEYNYTISNQFDFYLDSYFPLFESLNEEFFVIDCDPESETFKMILSYQTKHVYLTAGAVPVYDSPQTMIESITRCFSEKAYYYTKINQFEVDYELEDEIKASLNPKARYLKSFNS</sequence>
<organism evidence="2 3">
    <name type="scientific">Flavihumibacter solisilvae</name>
    <dbReference type="NCBI Taxonomy" id="1349421"/>
    <lineage>
        <taxon>Bacteria</taxon>
        <taxon>Pseudomonadati</taxon>
        <taxon>Bacteroidota</taxon>
        <taxon>Chitinophagia</taxon>
        <taxon>Chitinophagales</taxon>
        <taxon>Chitinophagaceae</taxon>
        <taxon>Flavihumibacter</taxon>
    </lineage>
</organism>
<reference evidence="2 3" key="1">
    <citation type="submission" date="2014-11" db="EMBL/GenBank/DDBJ databases">
        <title>Genome sequence of Flavihumibacter solisilvae 3-3.</title>
        <authorList>
            <person name="Zhou G."/>
            <person name="Li M."/>
            <person name="Wang G."/>
        </authorList>
    </citation>
    <scope>NUCLEOTIDE SEQUENCE [LARGE SCALE GENOMIC DNA]</scope>
    <source>
        <strain evidence="2 3">3-3</strain>
    </source>
</reference>
<dbReference type="Pfam" id="PF09346">
    <property type="entry name" value="SMI1_KNR4"/>
    <property type="match status" value="1"/>
</dbReference>
<dbReference type="Proteomes" id="UP000031408">
    <property type="component" value="Unassembled WGS sequence"/>
</dbReference>
<dbReference type="RefSeq" id="WP_039140208.1">
    <property type="nucleotide sequence ID" value="NZ_JSVC01000013.1"/>
</dbReference>
<gene>
    <name evidence="2" type="ORF">OI18_12635</name>
</gene>
<name>A0A0C1IVA7_9BACT</name>
<protein>
    <recommendedName>
        <fullName evidence="1">Knr4/Smi1-like domain-containing protein</fullName>
    </recommendedName>
</protein>
<dbReference type="InterPro" id="IPR018958">
    <property type="entry name" value="Knr4/Smi1-like_dom"/>
</dbReference>
<evidence type="ECO:0000313" key="2">
    <source>
        <dbReference type="EMBL" id="KIC94444.1"/>
    </source>
</evidence>
<dbReference type="SUPFAM" id="SSF160631">
    <property type="entry name" value="SMI1/KNR4-like"/>
    <property type="match status" value="1"/>
</dbReference>
<dbReference type="OrthoDB" id="6989522at2"/>
<dbReference type="InterPro" id="IPR037883">
    <property type="entry name" value="Knr4/Smi1-like_sf"/>
</dbReference>